<dbReference type="InterPro" id="IPR038389">
    <property type="entry name" value="PSMG2_sf"/>
</dbReference>
<gene>
    <name evidence="1" type="ORF">BJY26_002730</name>
</gene>
<dbReference type="EMBL" id="JACBZP010000001">
    <property type="protein sequence ID" value="NYI68424.1"/>
    <property type="molecule type" value="Genomic_DNA"/>
</dbReference>
<dbReference type="GO" id="GO:0000502">
    <property type="term" value="C:proteasome complex"/>
    <property type="evidence" value="ECO:0007669"/>
    <property type="project" value="UniProtKB-KW"/>
</dbReference>
<dbReference type="Proteomes" id="UP000539111">
    <property type="component" value="Unassembled WGS sequence"/>
</dbReference>
<dbReference type="PIRSF" id="PIRSF028754">
    <property type="entry name" value="UCP028754"/>
    <property type="match status" value="1"/>
</dbReference>
<proteinExistence type="predicted"/>
<evidence type="ECO:0000313" key="1">
    <source>
        <dbReference type="EMBL" id="NYI68424.1"/>
    </source>
</evidence>
<dbReference type="InterPro" id="IPR008492">
    <property type="entry name" value="Rv2714-like"/>
</dbReference>
<comment type="caution">
    <text evidence="1">The sequence shown here is derived from an EMBL/GenBank/DDBJ whole genome shotgun (WGS) entry which is preliminary data.</text>
</comment>
<evidence type="ECO:0000313" key="2">
    <source>
        <dbReference type="Proteomes" id="UP000539111"/>
    </source>
</evidence>
<keyword evidence="2" id="KW-1185">Reference proteome</keyword>
<dbReference type="Pfam" id="PF09754">
    <property type="entry name" value="PAC2"/>
    <property type="match status" value="1"/>
</dbReference>
<dbReference type="Gene3D" id="3.40.50.10900">
    <property type="entry name" value="PAC-like subunit"/>
    <property type="match status" value="1"/>
</dbReference>
<dbReference type="RefSeq" id="WP_179428776.1">
    <property type="nucleotide sequence ID" value="NZ_JACBZP010000001.1"/>
</dbReference>
<protein>
    <submittedName>
        <fullName evidence="1">Proteasome assembly chaperone (PAC2) family protein</fullName>
    </submittedName>
</protein>
<name>A0A7Z0D3Y0_9MICO</name>
<organism evidence="1 2">
    <name type="scientific">Spelaeicoccus albus</name>
    <dbReference type="NCBI Taxonomy" id="1280376"/>
    <lineage>
        <taxon>Bacteria</taxon>
        <taxon>Bacillati</taxon>
        <taxon>Actinomycetota</taxon>
        <taxon>Actinomycetes</taxon>
        <taxon>Micrococcales</taxon>
        <taxon>Brevibacteriaceae</taxon>
        <taxon>Spelaeicoccus</taxon>
    </lineage>
</organism>
<dbReference type="InterPro" id="IPR019151">
    <property type="entry name" value="Proteasome_assmbl_chaperone_2"/>
</dbReference>
<dbReference type="SUPFAM" id="SSF159659">
    <property type="entry name" value="Cgl1923-like"/>
    <property type="match status" value="1"/>
</dbReference>
<keyword evidence="1" id="KW-0647">Proteasome</keyword>
<accession>A0A7Z0D3Y0</accession>
<sequence length="303" mass="32792">MEDQTSGADQPAIPLITETGRAHARAEGAERDTVMIVAFEGWNDAGNAASAAVSDLCEYWDAEEITELDSDVFYDFQFTRPVVGRDADGVSSITWPGTRVFKASVKGQDLDAVIVLGVEPSFRWHRFVDTILSHGSSAAGIILVGALLADVPHSRPIPVSVSSENAELRETLDIEVNHYEGPTGVIGILSHEASVRGIPAVSVWAAVPSYVAAPPSPKAQLAITSKIEELLSVSIPQNELIEDARAWERGVNELAEEDEDVAAYIHQLEQVQDTADLPEASGEAIAREFEKYLRRNPPDGPKR</sequence>
<reference evidence="1 2" key="1">
    <citation type="submission" date="2020-07" db="EMBL/GenBank/DDBJ databases">
        <title>Sequencing the genomes of 1000 actinobacteria strains.</title>
        <authorList>
            <person name="Klenk H.-P."/>
        </authorList>
    </citation>
    <scope>NUCLEOTIDE SEQUENCE [LARGE SCALE GENOMIC DNA]</scope>
    <source>
        <strain evidence="1 2">DSM 26341</strain>
    </source>
</reference>
<dbReference type="AlphaFoldDB" id="A0A7Z0D3Y0"/>